<dbReference type="GO" id="GO:0016491">
    <property type="term" value="F:oxidoreductase activity"/>
    <property type="evidence" value="ECO:0007669"/>
    <property type="project" value="UniProtKB-KW"/>
</dbReference>
<feature type="domain" description="4Fe-4S ferredoxin-type" evidence="6">
    <location>
        <begin position="16"/>
        <end position="45"/>
    </location>
</feature>
<dbReference type="PANTHER" id="PTHR43255:SF1">
    <property type="entry name" value="IRON-SULFUR-BINDING OXIDOREDUCTASE FADF-RELATED"/>
    <property type="match status" value="1"/>
</dbReference>
<reference evidence="8" key="1">
    <citation type="submission" date="2015-07" db="EMBL/GenBank/DDBJ databases">
        <title>Complete Genome of Thermincola ferriacetica strain Z-0001T.</title>
        <authorList>
            <person name="Lusk B."/>
            <person name="Badalamenti J.P."/>
            <person name="Parameswaran P."/>
            <person name="Bond D.R."/>
            <person name="Torres C.I."/>
        </authorList>
    </citation>
    <scope>NUCLEOTIDE SEQUENCE [LARGE SCALE GENOMIC DNA]</scope>
    <source>
        <strain evidence="8">Z-0001</strain>
    </source>
</reference>
<protein>
    <submittedName>
        <fullName evidence="7">FAD linked oxidase domain-containing protein</fullName>
    </submittedName>
</protein>
<evidence type="ECO:0000256" key="1">
    <source>
        <dbReference type="ARBA" id="ARBA00022485"/>
    </source>
</evidence>
<accession>A0A0L6W0S1</accession>
<dbReference type="PANTHER" id="PTHR43255">
    <property type="entry name" value="IRON-SULFUR-BINDING OXIDOREDUCTASE FADF-RELATED-RELATED"/>
    <property type="match status" value="1"/>
</dbReference>
<gene>
    <name evidence="7" type="ORF">Tfer_2234</name>
</gene>
<dbReference type="InterPro" id="IPR017896">
    <property type="entry name" value="4Fe4S_Fe-S-bd"/>
</dbReference>
<comment type="caution">
    <text evidence="7">The sequence shown here is derived from an EMBL/GenBank/DDBJ whole genome shotgun (WGS) entry which is preliminary data.</text>
</comment>
<evidence type="ECO:0000256" key="2">
    <source>
        <dbReference type="ARBA" id="ARBA00022723"/>
    </source>
</evidence>
<dbReference type="GO" id="GO:0051539">
    <property type="term" value="F:4 iron, 4 sulfur cluster binding"/>
    <property type="evidence" value="ECO:0007669"/>
    <property type="project" value="UniProtKB-KW"/>
</dbReference>
<evidence type="ECO:0000256" key="4">
    <source>
        <dbReference type="ARBA" id="ARBA00023004"/>
    </source>
</evidence>
<dbReference type="InterPro" id="IPR051460">
    <property type="entry name" value="HdrC_iron-sulfur_subunit"/>
</dbReference>
<evidence type="ECO:0000259" key="6">
    <source>
        <dbReference type="PROSITE" id="PS51379"/>
    </source>
</evidence>
<dbReference type="EMBL" id="LGTE01000016">
    <property type="protein sequence ID" value="KNZ69130.1"/>
    <property type="molecule type" value="Genomic_DNA"/>
</dbReference>
<keyword evidence="1" id="KW-0004">4Fe-4S</keyword>
<dbReference type="SUPFAM" id="SSF46548">
    <property type="entry name" value="alpha-helical ferredoxin"/>
    <property type="match status" value="1"/>
</dbReference>
<dbReference type="Gene3D" id="1.10.1060.10">
    <property type="entry name" value="Alpha-helical ferredoxin"/>
    <property type="match status" value="1"/>
</dbReference>
<dbReference type="Pfam" id="PF13183">
    <property type="entry name" value="Fer4_8"/>
    <property type="match status" value="1"/>
</dbReference>
<sequence>MVTVQTPKLPLDQLSPRQLMSLDACTRCGECQKWCPVYTLENKEDVTPRAKMKYLKDILRSQYSGFLGLKLFKPEINPDIFDNFSRRLYDCSCCNQCHFVCPVRIDTVELWENIREAMFVSRLGPAPDSRTYCETLKQYGNPYKKEQSARTDWIEKGLAKGTLLARPEFIQVNLAPVLLFLGCTASFDEKINLVSQHAANILSYAGIPFGILGPDEFCCYGKLRRIGDPEFQSLARANLEKLNTLGINTLVTACAGCYKTIKQDYSKIGRQNFKVYHLAEYIDILLAEGKISLNVPIPGKITYHDPCLLGRHNGIYEAPRRVLRAIPQLELVEMERNRQYSRCCGVGGGLKMANHDLQEAASVYRIREAEATGAGYLTTPCPTCYSGLAGGAEKNGSPIKLYHFAELVSKAMGIKSDL</sequence>
<dbReference type="PROSITE" id="PS00198">
    <property type="entry name" value="4FE4S_FER_1"/>
    <property type="match status" value="1"/>
</dbReference>
<dbReference type="PROSITE" id="PS51379">
    <property type="entry name" value="4FE4S_FER_2"/>
    <property type="match status" value="1"/>
</dbReference>
<dbReference type="RefSeq" id="WP_083436905.1">
    <property type="nucleotide sequence ID" value="NZ_LGTE01000016.1"/>
</dbReference>
<proteinExistence type="predicted"/>
<dbReference type="Proteomes" id="UP000037175">
    <property type="component" value="Unassembled WGS sequence"/>
</dbReference>
<dbReference type="AlphaFoldDB" id="A0A0L6W0S1"/>
<keyword evidence="3" id="KW-0560">Oxidoreductase</keyword>
<dbReference type="GO" id="GO:0005886">
    <property type="term" value="C:plasma membrane"/>
    <property type="evidence" value="ECO:0007669"/>
    <property type="project" value="TreeGrafter"/>
</dbReference>
<keyword evidence="4" id="KW-0408">Iron</keyword>
<evidence type="ECO:0000256" key="3">
    <source>
        <dbReference type="ARBA" id="ARBA00023002"/>
    </source>
</evidence>
<evidence type="ECO:0000313" key="7">
    <source>
        <dbReference type="EMBL" id="KNZ69130.1"/>
    </source>
</evidence>
<evidence type="ECO:0000256" key="5">
    <source>
        <dbReference type="ARBA" id="ARBA00023014"/>
    </source>
</evidence>
<name>A0A0L6W0S1_9FIRM</name>
<dbReference type="Pfam" id="PF02754">
    <property type="entry name" value="CCG"/>
    <property type="match status" value="2"/>
</dbReference>
<keyword evidence="2" id="KW-0479">Metal-binding</keyword>
<evidence type="ECO:0000313" key="8">
    <source>
        <dbReference type="Proteomes" id="UP000037175"/>
    </source>
</evidence>
<organism evidence="7 8">
    <name type="scientific">Thermincola ferriacetica</name>
    <dbReference type="NCBI Taxonomy" id="281456"/>
    <lineage>
        <taxon>Bacteria</taxon>
        <taxon>Bacillati</taxon>
        <taxon>Bacillota</taxon>
        <taxon>Clostridia</taxon>
        <taxon>Eubacteriales</taxon>
        <taxon>Thermincolaceae</taxon>
        <taxon>Thermincola</taxon>
    </lineage>
</organism>
<keyword evidence="8" id="KW-1185">Reference proteome</keyword>
<dbReference type="InterPro" id="IPR017900">
    <property type="entry name" value="4Fe4S_Fe_S_CS"/>
</dbReference>
<dbReference type="InterPro" id="IPR004017">
    <property type="entry name" value="Cys_rich_dom"/>
</dbReference>
<dbReference type="InterPro" id="IPR009051">
    <property type="entry name" value="Helical_ferredxn"/>
</dbReference>
<dbReference type="GO" id="GO:0046872">
    <property type="term" value="F:metal ion binding"/>
    <property type="evidence" value="ECO:0007669"/>
    <property type="project" value="UniProtKB-KW"/>
</dbReference>
<keyword evidence="5" id="KW-0411">Iron-sulfur</keyword>